<sequence>MAENKLVLCVCGAGINTSLNAKNQITSYLEAEGRGDIQVVHAMIGDINPYNGRKNMVVVWMTQMNESFEAPGFKGLPFVIGTKKAKAELAKQIIAKLDEICEN</sequence>
<dbReference type="EMBL" id="CP102290">
    <property type="protein sequence ID" value="UWP58800.1"/>
    <property type="molecule type" value="Genomic_DNA"/>
</dbReference>
<name>A0ABY5VE65_9FIRM</name>
<dbReference type="RefSeq" id="WP_044982939.1">
    <property type="nucleotide sequence ID" value="NZ_CABLBR010000001.1"/>
</dbReference>
<protein>
    <recommendedName>
        <fullName evidence="2">Phosphotransferase system EIIB component type 2/3 domain-containing protein</fullName>
    </recommendedName>
</protein>
<evidence type="ECO:0000313" key="4">
    <source>
        <dbReference type="Proteomes" id="UP001060164"/>
    </source>
</evidence>
<organism evidence="3 4">
    <name type="scientific">Ruminococcus gauvreauii</name>
    <dbReference type="NCBI Taxonomy" id="438033"/>
    <lineage>
        <taxon>Bacteria</taxon>
        <taxon>Bacillati</taxon>
        <taxon>Bacillota</taxon>
        <taxon>Clostridia</taxon>
        <taxon>Eubacteriales</taxon>
        <taxon>Oscillospiraceae</taxon>
        <taxon>Ruminococcus</taxon>
    </lineage>
</organism>
<keyword evidence="4" id="KW-1185">Reference proteome</keyword>
<dbReference type="InterPro" id="IPR036095">
    <property type="entry name" value="PTS_EIIB-like_sf"/>
</dbReference>
<dbReference type="Pfam" id="PF02302">
    <property type="entry name" value="PTS_IIB"/>
    <property type="match status" value="1"/>
</dbReference>
<proteinExistence type="predicted"/>
<dbReference type="Proteomes" id="UP001060164">
    <property type="component" value="Chromosome"/>
</dbReference>
<evidence type="ECO:0000259" key="2">
    <source>
        <dbReference type="Pfam" id="PF02302"/>
    </source>
</evidence>
<gene>
    <name evidence="3" type="ORF">NQ502_15705</name>
</gene>
<dbReference type="Gene3D" id="3.40.50.2300">
    <property type="match status" value="1"/>
</dbReference>
<dbReference type="SUPFAM" id="SSF52794">
    <property type="entry name" value="PTS system IIB component-like"/>
    <property type="match status" value="1"/>
</dbReference>
<evidence type="ECO:0000256" key="1">
    <source>
        <dbReference type="ARBA" id="ARBA00022679"/>
    </source>
</evidence>
<accession>A0ABY5VE65</accession>
<dbReference type="InterPro" id="IPR003501">
    <property type="entry name" value="PTS_EIIB_2/3"/>
</dbReference>
<feature type="domain" description="Phosphotransferase system EIIB component type 2/3" evidence="2">
    <location>
        <begin position="7"/>
        <end position="77"/>
    </location>
</feature>
<evidence type="ECO:0000313" key="3">
    <source>
        <dbReference type="EMBL" id="UWP58800.1"/>
    </source>
</evidence>
<reference evidence="3" key="1">
    <citation type="journal article" date="2022" name="Cell">
        <title>Design, construction, and in vivo augmentation of a complex gut microbiome.</title>
        <authorList>
            <person name="Cheng A.G."/>
            <person name="Ho P.Y."/>
            <person name="Aranda-Diaz A."/>
            <person name="Jain S."/>
            <person name="Yu F.B."/>
            <person name="Meng X."/>
            <person name="Wang M."/>
            <person name="Iakiviak M."/>
            <person name="Nagashima K."/>
            <person name="Zhao A."/>
            <person name="Murugkar P."/>
            <person name="Patil A."/>
            <person name="Atabakhsh K."/>
            <person name="Weakley A."/>
            <person name="Yan J."/>
            <person name="Brumbaugh A.R."/>
            <person name="Higginbottom S."/>
            <person name="Dimas A."/>
            <person name="Shiver A.L."/>
            <person name="Deutschbauer A."/>
            <person name="Neff N."/>
            <person name="Sonnenburg J.L."/>
            <person name="Huang K.C."/>
            <person name="Fischbach M.A."/>
        </authorList>
    </citation>
    <scope>NUCLEOTIDE SEQUENCE</scope>
    <source>
        <strain evidence="3">DSM 19829</strain>
    </source>
</reference>
<keyword evidence="1" id="KW-0808">Transferase</keyword>